<keyword evidence="2" id="KW-0812">Transmembrane</keyword>
<feature type="compositionally biased region" description="Basic and acidic residues" evidence="1">
    <location>
        <begin position="148"/>
        <end position="157"/>
    </location>
</feature>
<dbReference type="PANTHER" id="PTHR11319:SF35">
    <property type="entry name" value="OUTER MEMBRANE PROTEIN PMPC-RELATED"/>
    <property type="match status" value="1"/>
</dbReference>
<dbReference type="PANTHER" id="PTHR11319">
    <property type="entry name" value="G PROTEIN-COUPLED RECEPTOR-RELATED"/>
    <property type="match status" value="1"/>
</dbReference>
<keyword evidence="2" id="KW-1133">Transmembrane helix</keyword>
<keyword evidence="2" id="KW-0472">Membrane</keyword>
<feature type="transmembrane region" description="Helical" evidence="2">
    <location>
        <begin position="692"/>
        <end position="714"/>
    </location>
</feature>
<reference evidence="3 4" key="1">
    <citation type="submission" date="2020-04" db="EMBL/GenBank/DDBJ databases">
        <title>Perkinsus olseni comparative genomics.</title>
        <authorList>
            <person name="Bogema D.R."/>
        </authorList>
    </citation>
    <scope>NUCLEOTIDE SEQUENCE [LARGE SCALE GENOMIC DNA]</scope>
    <source>
        <strain evidence="3">ATCC PRA-31</strain>
    </source>
</reference>
<feature type="region of interest" description="Disordered" evidence="1">
    <location>
        <begin position="1"/>
        <end position="21"/>
    </location>
</feature>
<dbReference type="EMBL" id="JABANN010000650">
    <property type="protein sequence ID" value="KAF4655325.1"/>
    <property type="molecule type" value="Genomic_DNA"/>
</dbReference>
<evidence type="ECO:0000313" key="3">
    <source>
        <dbReference type="EMBL" id="KAF4655325.1"/>
    </source>
</evidence>
<accession>A0A7J6L7Z3</accession>
<dbReference type="AlphaFoldDB" id="A0A7J6L7Z3"/>
<feature type="region of interest" description="Disordered" evidence="1">
    <location>
        <begin position="113"/>
        <end position="157"/>
    </location>
</feature>
<protein>
    <submittedName>
        <fullName evidence="3">Uncharacterized protein</fullName>
    </submittedName>
</protein>
<feature type="transmembrane region" description="Helical" evidence="2">
    <location>
        <begin position="378"/>
        <end position="398"/>
    </location>
</feature>
<evidence type="ECO:0000313" key="4">
    <source>
        <dbReference type="Proteomes" id="UP000572268"/>
    </source>
</evidence>
<feature type="transmembrane region" description="Helical" evidence="2">
    <location>
        <begin position="629"/>
        <end position="650"/>
    </location>
</feature>
<sequence length="816" mass="90775">MLGDPRGVFGSSRDAIENDDEEKDLNPADLAVVVVSGLVRPVRPAAVTRLLTNNSSVRIVREWTEPAKKSFAVVEYYDEGTARRMGKAIQDTKWNQEHRLVVDFLRRSQFSEVAVDPKASPADRKRGGSSPEGADESRKRRSGTTSSRTREVDKREIEEMVEEKQRVLSELRNHKFLPATSTVSNTTLLWMPCTHKQTEKLQAQVSKNGGKFPTIPAPADYPAVRSSSGCAPCPESEKRKTIGPATQSAQGCVCAEGYFVSYPTPEGLLPVYGPSNSSELAPCEACPERMTCRGGAEWRGEGSSRVAYHARPLVPSGNWATPTDPFRLRKCLSGRECPGGPVGDLCSDHRLGLVCALCESGFYHSGGGCAQCSGSDSVILPLVILSIIVVYHLTYNLMNREVQQAVTADVSIAMSIGSLVTYLQLIALFSEIGFDWSSEISTLLDIAKISLFNFDILRLECFMDGPQQSLWRYLTGFALPYAIIIYIWLFYLFARGSNVAWRLGVTKDKTINMTGQPWPPSNATPITTSETAASYGTPTSSAAPMTIKQIMVAVGVVSSILIIVFLLFCYQLNRWAGDELSGERGAVFSVRYRFLFYRLRQDRYQFGLWMMLRNVALALVPVIRPDDPYIKLLLFALFGGAGLGAQCFFWPWRTSMANVCDLGCMLLIIFVSAAASFFIPEVVTVGPDGYKIALVVFFFLGLCYLLVQLGYFLYLLRDRGPLGIICDDVDLRHELNGLWNKVMLVCSKDKSGYDFTEEMNQYELRRLSLLLDVISRHILLQPPPDPTPPRQRSLVRQLTMGRVNRVHYERGRTVMA</sequence>
<feature type="transmembrane region" description="Helical" evidence="2">
    <location>
        <begin position="471"/>
        <end position="494"/>
    </location>
</feature>
<organism evidence="3 4">
    <name type="scientific">Perkinsus olseni</name>
    <name type="common">Perkinsus atlanticus</name>
    <dbReference type="NCBI Taxonomy" id="32597"/>
    <lineage>
        <taxon>Eukaryota</taxon>
        <taxon>Sar</taxon>
        <taxon>Alveolata</taxon>
        <taxon>Perkinsozoa</taxon>
        <taxon>Perkinsea</taxon>
        <taxon>Perkinsida</taxon>
        <taxon>Perkinsidae</taxon>
        <taxon>Perkinsus</taxon>
    </lineage>
</organism>
<feature type="transmembrane region" description="Helical" evidence="2">
    <location>
        <begin position="662"/>
        <end position="680"/>
    </location>
</feature>
<feature type="transmembrane region" description="Helical" evidence="2">
    <location>
        <begin position="550"/>
        <end position="570"/>
    </location>
</feature>
<comment type="caution">
    <text evidence="3">The sequence shown here is derived from an EMBL/GenBank/DDBJ whole genome shotgun (WGS) entry which is preliminary data.</text>
</comment>
<evidence type="ECO:0000256" key="2">
    <source>
        <dbReference type="SAM" id="Phobius"/>
    </source>
</evidence>
<name>A0A7J6L7Z3_PEROL</name>
<evidence type="ECO:0000256" key="1">
    <source>
        <dbReference type="SAM" id="MobiDB-lite"/>
    </source>
</evidence>
<gene>
    <name evidence="3" type="ORF">FOL46_008298</name>
</gene>
<proteinExistence type="predicted"/>
<dbReference type="Proteomes" id="UP000572268">
    <property type="component" value="Unassembled WGS sequence"/>
</dbReference>
<feature type="transmembrane region" description="Helical" evidence="2">
    <location>
        <begin position="410"/>
        <end position="434"/>
    </location>
</feature>